<dbReference type="AlphaFoldDB" id="A0AAP0CL82"/>
<dbReference type="InterPro" id="IPR005174">
    <property type="entry name" value="KIB1-4_b-propeller"/>
</dbReference>
<keyword evidence="3" id="KW-1185">Reference proteome</keyword>
<proteinExistence type="predicted"/>
<name>A0AAP0CL82_9ASTR</name>
<evidence type="ECO:0000259" key="1">
    <source>
        <dbReference type="Pfam" id="PF03478"/>
    </source>
</evidence>
<protein>
    <recommendedName>
        <fullName evidence="1">KIB1-4 beta-propeller domain-containing protein</fullName>
    </recommendedName>
</protein>
<sequence length="690" mass="79850">MKQNHICASICDRLPTLSANHPWFVDHEKFEDDTKDHVFYTTMDPLTQSRCRIPSFLGRRIRGCFYGWVILSNHPHNEMWSLWNPVTCKIIRLPRLISKVGDIFEPCCLSSPPGNHGSIFMLTTKKHTIVFCRLDCNRNKLKWVEMSYLKQMRSIVDRDGFLRSLTCCNGKVYALTMEGSNFLVLLIDIVVKGRETVISLLRYSKIPSHFLNDCMTHIAVLKGCCTELFYVELGFREVCHVTNETVGGVCVFKLDMMNMRWEEMDDLKDASFFFDPAHGYSVYYNSSSQLGGYVHFLDKSGKVIYSYDYKNRTITLSSMPTSITMSRIQKVEARFEENTESRLLNIPFDVLKTIIEFCVGVEYLNFRVACKQCHLAAPNVKWSKGGRLQTYSLNSPWLMVLHKDRGVISFTDPVFGDKYFIKTPRELVNGDLEIHCCMYGWALIKRHLGSLMFFNPFTGDIRELPYTPYLDTYCFSAPPTSSDCMVVGFTRHLVWHVYVHFVGRETSWRRFRLNFGGGGGDLHSFHFATIYRQNLYALYNNGGLDFIETDNEGYTWRKILAEGPKSSCRDVKQNFLMKRDQQLLLVILGEFGEPVEVFKLNDSIEWEKIESLGRHVIYIGGTTCLCIEAKIAAMANKIYFPRVHSENKKIVFYSLETRRYHTSNVEESFGDFMGTTHHIDPHVWIEPSWS</sequence>
<reference evidence="2 3" key="1">
    <citation type="submission" date="2024-04" db="EMBL/GenBank/DDBJ databases">
        <title>The reference genome of an endangered Asteraceae, Deinandra increscens subsp. villosa, native to the Central Coast of California.</title>
        <authorList>
            <person name="Guilliams M."/>
            <person name="Hasenstab-Lehman K."/>
            <person name="Meyer R."/>
            <person name="Mcevoy S."/>
        </authorList>
    </citation>
    <scope>NUCLEOTIDE SEQUENCE [LARGE SCALE GENOMIC DNA]</scope>
    <source>
        <tissue evidence="2">Leaf</tissue>
    </source>
</reference>
<feature type="domain" description="KIB1-4 beta-propeller" evidence="1">
    <location>
        <begin position="432"/>
        <end position="653"/>
    </location>
</feature>
<dbReference type="Proteomes" id="UP001408789">
    <property type="component" value="Unassembled WGS sequence"/>
</dbReference>
<gene>
    <name evidence="2" type="ORF">SSX86_023639</name>
</gene>
<dbReference type="EMBL" id="JBCNJP010000023">
    <property type="protein sequence ID" value="KAK9058796.1"/>
    <property type="molecule type" value="Genomic_DNA"/>
</dbReference>
<accession>A0AAP0CL82</accession>
<comment type="caution">
    <text evidence="2">The sequence shown here is derived from an EMBL/GenBank/DDBJ whole genome shotgun (WGS) entry which is preliminary data.</text>
</comment>
<feature type="domain" description="KIB1-4 beta-propeller" evidence="1">
    <location>
        <begin position="50"/>
        <end position="302"/>
    </location>
</feature>
<evidence type="ECO:0000313" key="3">
    <source>
        <dbReference type="Proteomes" id="UP001408789"/>
    </source>
</evidence>
<dbReference type="PANTHER" id="PTHR33127:SF5">
    <property type="entry name" value="TRANSMEMBRANE PROTEIN"/>
    <property type="match status" value="1"/>
</dbReference>
<dbReference type="PANTHER" id="PTHR33127">
    <property type="entry name" value="TRANSMEMBRANE PROTEIN"/>
    <property type="match status" value="1"/>
</dbReference>
<evidence type="ECO:0000313" key="2">
    <source>
        <dbReference type="EMBL" id="KAK9058796.1"/>
    </source>
</evidence>
<organism evidence="2 3">
    <name type="scientific">Deinandra increscens subsp. villosa</name>
    <dbReference type="NCBI Taxonomy" id="3103831"/>
    <lineage>
        <taxon>Eukaryota</taxon>
        <taxon>Viridiplantae</taxon>
        <taxon>Streptophyta</taxon>
        <taxon>Embryophyta</taxon>
        <taxon>Tracheophyta</taxon>
        <taxon>Spermatophyta</taxon>
        <taxon>Magnoliopsida</taxon>
        <taxon>eudicotyledons</taxon>
        <taxon>Gunneridae</taxon>
        <taxon>Pentapetalae</taxon>
        <taxon>asterids</taxon>
        <taxon>campanulids</taxon>
        <taxon>Asterales</taxon>
        <taxon>Asteraceae</taxon>
        <taxon>Asteroideae</taxon>
        <taxon>Heliantheae alliance</taxon>
        <taxon>Madieae</taxon>
        <taxon>Madiinae</taxon>
        <taxon>Deinandra</taxon>
    </lineage>
</organism>
<dbReference type="Pfam" id="PF03478">
    <property type="entry name" value="Beta-prop_KIB1-4"/>
    <property type="match status" value="2"/>
</dbReference>